<dbReference type="EMBL" id="JABBGH010000001">
    <property type="protein sequence ID" value="NML63784.1"/>
    <property type="molecule type" value="Genomic_DNA"/>
</dbReference>
<organism evidence="4 5">
    <name type="scientific">Hymenobacter polaris</name>
    <dbReference type="NCBI Taxonomy" id="2682546"/>
    <lineage>
        <taxon>Bacteria</taxon>
        <taxon>Pseudomonadati</taxon>
        <taxon>Bacteroidota</taxon>
        <taxon>Cytophagia</taxon>
        <taxon>Cytophagales</taxon>
        <taxon>Hymenobacteraceae</taxon>
        <taxon>Hymenobacter</taxon>
    </lineage>
</organism>
<comment type="caution">
    <text evidence="4">The sequence shown here is derived from an EMBL/GenBank/DDBJ whole genome shotgun (WGS) entry which is preliminary data.</text>
</comment>
<reference evidence="4 5" key="1">
    <citation type="submission" date="2020-04" db="EMBL/GenBank/DDBJ databases">
        <title>Hymenobacter polaris sp. nov., isolated from Arctic soil.</title>
        <authorList>
            <person name="Dahal R.H."/>
        </authorList>
    </citation>
    <scope>NUCLEOTIDE SEQUENCE [LARGE SCALE GENOMIC DNA]</scope>
    <source>
        <strain evidence="4 5">RP-2-7</strain>
    </source>
</reference>
<dbReference type="AlphaFoldDB" id="A0A7Y0AAJ4"/>
<keyword evidence="1 4" id="KW-0808">Transferase</keyword>
<evidence type="ECO:0000313" key="4">
    <source>
        <dbReference type="EMBL" id="NML63784.1"/>
    </source>
</evidence>
<dbReference type="RefSeq" id="WP_169529123.1">
    <property type="nucleotide sequence ID" value="NZ_JABBGH010000001.1"/>
</dbReference>
<dbReference type="InterPro" id="IPR016181">
    <property type="entry name" value="Acyl_CoA_acyltransferase"/>
</dbReference>
<proteinExistence type="predicted"/>
<dbReference type="PANTHER" id="PTHR43877">
    <property type="entry name" value="AMINOALKYLPHOSPHONATE N-ACETYLTRANSFERASE-RELATED-RELATED"/>
    <property type="match status" value="1"/>
</dbReference>
<evidence type="ECO:0000259" key="3">
    <source>
        <dbReference type="PROSITE" id="PS51186"/>
    </source>
</evidence>
<dbReference type="InterPro" id="IPR000182">
    <property type="entry name" value="GNAT_dom"/>
</dbReference>
<dbReference type="InterPro" id="IPR050832">
    <property type="entry name" value="Bact_Acetyltransf"/>
</dbReference>
<gene>
    <name evidence="4" type="ORF">HHL22_01060</name>
</gene>
<dbReference type="Gene3D" id="3.40.630.30">
    <property type="match status" value="1"/>
</dbReference>
<name>A0A7Y0AAJ4_9BACT</name>
<dbReference type="Pfam" id="PF00583">
    <property type="entry name" value="Acetyltransf_1"/>
    <property type="match status" value="1"/>
</dbReference>
<protein>
    <submittedName>
        <fullName evidence="4">GNAT family N-acetyltransferase</fullName>
    </submittedName>
</protein>
<dbReference type="GO" id="GO:0016747">
    <property type="term" value="F:acyltransferase activity, transferring groups other than amino-acyl groups"/>
    <property type="evidence" value="ECO:0007669"/>
    <property type="project" value="InterPro"/>
</dbReference>
<dbReference type="PROSITE" id="PS51186">
    <property type="entry name" value="GNAT"/>
    <property type="match status" value="1"/>
</dbReference>
<evidence type="ECO:0000256" key="1">
    <source>
        <dbReference type="ARBA" id="ARBA00022679"/>
    </source>
</evidence>
<sequence length="191" mass="20701">MPDLLITRPARPADVPGLVVLINRAYRGPARRGWTTEADLFDGPRTDEASLRALLRAPYTRLWCCHEPALGLVGSVCLTRPPGEVMHVSLLAVAPEEQALGVGRYLLLHADLQARHLRCTRLRMTVLAERPDLLAWYARRGYQPTGAVEPFPAGAGAGEPRQPLHLLVLEKPVSGVACAALSVLAEPAQLA</sequence>
<keyword evidence="5" id="KW-1185">Reference proteome</keyword>
<keyword evidence="2" id="KW-0012">Acyltransferase</keyword>
<dbReference type="SUPFAM" id="SSF55729">
    <property type="entry name" value="Acyl-CoA N-acyltransferases (Nat)"/>
    <property type="match status" value="1"/>
</dbReference>
<evidence type="ECO:0000256" key="2">
    <source>
        <dbReference type="ARBA" id="ARBA00023315"/>
    </source>
</evidence>
<dbReference type="Proteomes" id="UP000559626">
    <property type="component" value="Unassembled WGS sequence"/>
</dbReference>
<dbReference type="PANTHER" id="PTHR43877:SF2">
    <property type="entry name" value="AMINOALKYLPHOSPHONATE N-ACETYLTRANSFERASE-RELATED"/>
    <property type="match status" value="1"/>
</dbReference>
<accession>A0A7Y0AAJ4</accession>
<feature type="domain" description="N-acetyltransferase" evidence="3">
    <location>
        <begin position="5"/>
        <end position="165"/>
    </location>
</feature>
<dbReference type="CDD" id="cd04301">
    <property type="entry name" value="NAT_SF"/>
    <property type="match status" value="1"/>
</dbReference>
<evidence type="ECO:0000313" key="5">
    <source>
        <dbReference type="Proteomes" id="UP000559626"/>
    </source>
</evidence>